<dbReference type="EMBL" id="JBHSFE010000003">
    <property type="protein sequence ID" value="MFC4606442.1"/>
    <property type="molecule type" value="Genomic_DNA"/>
</dbReference>
<dbReference type="PANTHER" id="PTHR43355">
    <property type="entry name" value="FLAVIN REDUCTASE (NADPH)"/>
    <property type="match status" value="1"/>
</dbReference>
<name>A0ABV9G0M3_9ACTN</name>
<organism evidence="2 3">
    <name type="scientific">Streptomyces maoxianensis</name>
    <dbReference type="NCBI Taxonomy" id="1459942"/>
    <lineage>
        <taxon>Bacteria</taxon>
        <taxon>Bacillati</taxon>
        <taxon>Actinomycetota</taxon>
        <taxon>Actinomycetes</taxon>
        <taxon>Kitasatosporales</taxon>
        <taxon>Streptomycetaceae</taxon>
        <taxon>Streptomyces</taxon>
    </lineage>
</organism>
<dbReference type="InterPro" id="IPR016040">
    <property type="entry name" value="NAD(P)-bd_dom"/>
</dbReference>
<evidence type="ECO:0000313" key="2">
    <source>
        <dbReference type="EMBL" id="MFC4606442.1"/>
    </source>
</evidence>
<dbReference type="Gene3D" id="3.40.50.720">
    <property type="entry name" value="NAD(P)-binding Rossmann-like Domain"/>
    <property type="match status" value="1"/>
</dbReference>
<evidence type="ECO:0000313" key="3">
    <source>
        <dbReference type="Proteomes" id="UP001595993"/>
    </source>
</evidence>
<dbReference type="InterPro" id="IPR036291">
    <property type="entry name" value="NAD(P)-bd_dom_sf"/>
</dbReference>
<dbReference type="RefSeq" id="WP_381190710.1">
    <property type="nucleotide sequence ID" value="NZ_JBHSFE010000003.1"/>
</dbReference>
<dbReference type="Proteomes" id="UP001595993">
    <property type="component" value="Unassembled WGS sequence"/>
</dbReference>
<proteinExistence type="predicted"/>
<comment type="caution">
    <text evidence="2">The sequence shown here is derived from an EMBL/GenBank/DDBJ whole genome shotgun (WGS) entry which is preliminary data.</text>
</comment>
<feature type="domain" description="NAD(P)-binding" evidence="1">
    <location>
        <begin position="7"/>
        <end position="199"/>
    </location>
</feature>
<protein>
    <submittedName>
        <fullName evidence="2">NAD(P)-dependent oxidoreductase</fullName>
    </submittedName>
</protein>
<dbReference type="PANTHER" id="PTHR43355:SF2">
    <property type="entry name" value="FLAVIN REDUCTASE (NADPH)"/>
    <property type="match status" value="1"/>
</dbReference>
<dbReference type="InterPro" id="IPR051606">
    <property type="entry name" value="Polyketide_Oxido-like"/>
</dbReference>
<accession>A0ABV9G0M3</accession>
<reference evidence="3" key="1">
    <citation type="journal article" date="2019" name="Int. J. Syst. Evol. Microbiol.">
        <title>The Global Catalogue of Microorganisms (GCM) 10K type strain sequencing project: providing services to taxonomists for standard genome sequencing and annotation.</title>
        <authorList>
            <consortium name="The Broad Institute Genomics Platform"/>
            <consortium name="The Broad Institute Genome Sequencing Center for Infectious Disease"/>
            <person name="Wu L."/>
            <person name="Ma J."/>
        </authorList>
    </citation>
    <scope>NUCLEOTIDE SEQUENCE [LARGE SCALE GENOMIC DNA]</scope>
    <source>
        <strain evidence="3">CGMCC 4.7139</strain>
    </source>
</reference>
<keyword evidence="3" id="KW-1185">Reference proteome</keyword>
<sequence>MKLTVFGATGGIGQEIVRQALVAGHEVTAVVRDPARLTVKGERLEIVTASLDDPEALRPAVAGRDAVLSGLGPRTLKQVGIASSLTRVILRALDAEGVRRFLVVSAAPLGPVPENETFFLRYIGTPLISRILRKHYDDLRTMEAELRGSATDWTSVRPPKLVDAPVTGVYRTAVGANLRGGSKIGRADVAHAMLAMVDDSATLKQAVGVAY</sequence>
<gene>
    <name evidence="2" type="ORF">ACFO9E_01180</name>
</gene>
<dbReference type="SUPFAM" id="SSF51735">
    <property type="entry name" value="NAD(P)-binding Rossmann-fold domains"/>
    <property type="match status" value="1"/>
</dbReference>
<evidence type="ECO:0000259" key="1">
    <source>
        <dbReference type="Pfam" id="PF13460"/>
    </source>
</evidence>
<dbReference type="Pfam" id="PF13460">
    <property type="entry name" value="NAD_binding_10"/>
    <property type="match status" value="1"/>
</dbReference>
<dbReference type="CDD" id="cd05244">
    <property type="entry name" value="BVR-B_like_SDR_a"/>
    <property type="match status" value="1"/>
</dbReference>